<evidence type="ECO:0000256" key="9">
    <source>
        <dbReference type="PROSITE-ProRule" id="PRU01091"/>
    </source>
</evidence>
<keyword evidence="6 9" id="KW-0238">DNA-binding</keyword>
<protein>
    <submittedName>
        <fullName evidence="12">Response regulator transcription factor</fullName>
    </submittedName>
</protein>
<evidence type="ECO:0000256" key="4">
    <source>
        <dbReference type="ARBA" id="ARBA00023012"/>
    </source>
</evidence>
<reference evidence="12 13" key="1">
    <citation type="journal article" date="2018" name="J. Microbiol.">
        <title>Bacillus spongiae sp. nov., isolated from sponge of Jeju Island.</title>
        <authorList>
            <person name="Lee G.E."/>
            <person name="Im W.T."/>
            <person name="Park J.S."/>
        </authorList>
    </citation>
    <scope>NUCLEOTIDE SEQUENCE [LARGE SCALE GENOMIC DNA]</scope>
    <source>
        <strain evidence="12 13">135PIL107-10</strain>
    </source>
</reference>
<dbReference type="SMART" id="SM00448">
    <property type="entry name" value="REC"/>
    <property type="match status" value="1"/>
</dbReference>
<dbReference type="Pfam" id="PF00486">
    <property type="entry name" value="Trans_reg_C"/>
    <property type="match status" value="1"/>
</dbReference>
<dbReference type="Gene3D" id="3.40.50.2300">
    <property type="match status" value="1"/>
</dbReference>
<name>A0ABU8HHL2_9BACI</name>
<dbReference type="CDD" id="cd17574">
    <property type="entry name" value="REC_OmpR"/>
    <property type="match status" value="1"/>
</dbReference>
<evidence type="ECO:0000256" key="8">
    <source>
        <dbReference type="PROSITE-ProRule" id="PRU00169"/>
    </source>
</evidence>
<dbReference type="EMBL" id="JBBAXC010000015">
    <property type="protein sequence ID" value="MEI5908654.1"/>
    <property type="molecule type" value="Genomic_DNA"/>
</dbReference>
<comment type="subcellular location">
    <subcellularLocation>
        <location evidence="1">Cytoplasm</location>
    </subcellularLocation>
</comment>
<sequence>MERTVLIVDDDQDIVMLISESLKFENYKTTYAHNGKEALEILQNKKIDIVILDIMMPHMDGIEVCKKIREVSNIPILLLSAKDRDIDKIIGLEIGADDYITKPFNVNELVARVRAHFRKMDRILDELTQEQESMTNFSSLSLNKNTYEVYLQGEKLNFSTKEFQLLDFLATHPNQVFSREQIYQNVWEADYGDLNNVTVHIKNIRRKLGKDHDYIKTIWGVGYKFSLEGKAQ</sequence>
<feature type="modified residue" description="4-aspartylphosphate" evidence="8">
    <location>
        <position position="53"/>
    </location>
</feature>
<keyword evidence="5" id="KW-0805">Transcription regulation</keyword>
<dbReference type="Gene3D" id="1.10.10.10">
    <property type="entry name" value="Winged helix-like DNA-binding domain superfamily/Winged helix DNA-binding domain"/>
    <property type="match status" value="1"/>
</dbReference>
<dbReference type="PANTHER" id="PTHR48111:SF2">
    <property type="entry name" value="RESPONSE REGULATOR SAER"/>
    <property type="match status" value="1"/>
</dbReference>
<dbReference type="SMART" id="SM00862">
    <property type="entry name" value="Trans_reg_C"/>
    <property type="match status" value="1"/>
</dbReference>
<organism evidence="12 13">
    <name type="scientific">Bacillus spongiae</name>
    <dbReference type="NCBI Taxonomy" id="2683610"/>
    <lineage>
        <taxon>Bacteria</taxon>
        <taxon>Bacillati</taxon>
        <taxon>Bacillota</taxon>
        <taxon>Bacilli</taxon>
        <taxon>Bacillales</taxon>
        <taxon>Bacillaceae</taxon>
        <taxon>Bacillus</taxon>
    </lineage>
</organism>
<keyword evidence="4" id="KW-0902">Two-component regulatory system</keyword>
<evidence type="ECO:0000256" key="6">
    <source>
        <dbReference type="ARBA" id="ARBA00023125"/>
    </source>
</evidence>
<dbReference type="PROSITE" id="PS51755">
    <property type="entry name" value="OMPR_PHOB"/>
    <property type="match status" value="1"/>
</dbReference>
<proteinExistence type="predicted"/>
<dbReference type="InterPro" id="IPR001789">
    <property type="entry name" value="Sig_transdc_resp-reg_receiver"/>
</dbReference>
<feature type="DNA-binding region" description="OmpR/PhoB-type" evidence="9">
    <location>
        <begin position="132"/>
        <end position="227"/>
    </location>
</feature>
<evidence type="ECO:0000256" key="7">
    <source>
        <dbReference type="ARBA" id="ARBA00023163"/>
    </source>
</evidence>
<evidence type="ECO:0000256" key="1">
    <source>
        <dbReference type="ARBA" id="ARBA00004496"/>
    </source>
</evidence>
<dbReference type="InterPro" id="IPR039420">
    <property type="entry name" value="WalR-like"/>
</dbReference>
<dbReference type="InterPro" id="IPR011006">
    <property type="entry name" value="CheY-like_superfamily"/>
</dbReference>
<dbReference type="Proteomes" id="UP001312865">
    <property type="component" value="Unassembled WGS sequence"/>
</dbReference>
<evidence type="ECO:0000259" key="10">
    <source>
        <dbReference type="PROSITE" id="PS50110"/>
    </source>
</evidence>
<feature type="domain" description="OmpR/PhoB-type" evidence="11">
    <location>
        <begin position="132"/>
        <end position="227"/>
    </location>
</feature>
<feature type="domain" description="Response regulatory" evidence="10">
    <location>
        <begin position="4"/>
        <end position="117"/>
    </location>
</feature>
<dbReference type="SUPFAM" id="SSF46894">
    <property type="entry name" value="C-terminal effector domain of the bipartite response regulators"/>
    <property type="match status" value="1"/>
</dbReference>
<comment type="caution">
    <text evidence="12">The sequence shown here is derived from an EMBL/GenBank/DDBJ whole genome shotgun (WGS) entry which is preliminary data.</text>
</comment>
<keyword evidence="7" id="KW-0804">Transcription</keyword>
<evidence type="ECO:0000256" key="5">
    <source>
        <dbReference type="ARBA" id="ARBA00023015"/>
    </source>
</evidence>
<dbReference type="RefSeq" id="WP_336588105.1">
    <property type="nucleotide sequence ID" value="NZ_JBBAXC010000015.1"/>
</dbReference>
<evidence type="ECO:0000256" key="3">
    <source>
        <dbReference type="ARBA" id="ARBA00022553"/>
    </source>
</evidence>
<evidence type="ECO:0000313" key="13">
    <source>
        <dbReference type="Proteomes" id="UP001312865"/>
    </source>
</evidence>
<dbReference type="PROSITE" id="PS50110">
    <property type="entry name" value="RESPONSE_REGULATORY"/>
    <property type="match status" value="1"/>
</dbReference>
<accession>A0ABU8HHL2</accession>
<dbReference type="CDD" id="cd00383">
    <property type="entry name" value="trans_reg_C"/>
    <property type="match status" value="1"/>
</dbReference>
<dbReference type="InterPro" id="IPR001867">
    <property type="entry name" value="OmpR/PhoB-type_DNA-bd"/>
</dbReference>
<dbReference type="InterPro" id="IPR016032">
    <property type="entry name" value="Sig_transdc_resp-reg_C-effctor"/>
</dbReference>
<evidence type="ECO:0000313" key="12">
    <source>
        <dbReference type="EMBL" id="MEI5908654.1"/>
    </source>
</evidence>
<evidence type="ECO:0000259" key="11">
    <source>
        <dbReference type="PROSITE" id="PS51755"/>
    </source>
</evidence>
<keyword evidence="13" id="KW-1185">Reference proteome</keyword>
<dbReference type="PANTHER" id="PTHR48111">
    <property type="entry name" value="REGULATOR OF RPOS"/>
    <property type="match status" value="1"/>
</dbReference>
<dbReference type="Pfam" id="PF00072">
    <property type="entry name" value="Response_reg"/>
    <property type="match status" value="1"/>
</dbReference>
<evidence type="ECO:0000256" key="2">
    <source>
        <dbReference type="ARBA" id="ARBA00022490"/>
    </source>
</evidence>
<dbReference type="SUPFAM" id="SSF52172">
    <property type="entry name" value="CheY-like"/>
    <property type="match status" value="1"/>
</dbReference>
<keyword evidence="3 8" id="KW-0597">Phosphoprotein</keyword>
<keyword evidence="2" id="KW-0963">Cytoplasm</keyword>
<dbReference type="Gene3D" id="6.10.250.690">
    <property type="match status" value="1"/>
</dbReference>
<gene>
    <name evidence="12" type="ORF">WAK64_16520</name>
</gene>
<dbReference type="InterPro" id="IPR036388">
    <property type="entry name" value="WH-like_DNA-bd_sf"/>
</dbReference>